<feature type="transmembrane region" description="Helical" evidence="7">
    <location>
        <begin position="21"/>
        <end position="49"/>
    </location>
</feature>
<protein>
    <submittedName>
        <fullName evidence="9">ABC transporter permease</fullName>
    </submittedName>
</protein>
<feature type="transmembrane region" description="Helical" evidence="7">
    <location>
        <begin position="323"/>
        <end position="349"/>
    </location>
</feature>
<evidence type="ECO:0000256" key="6">
    <source>
        <dbReference type="ARBA" id="ARBA00023136"/>
    </source>
</evidence>
<comment type="similarity">
    <text evidence="2">Belongs to the ABC-4 integral membrane protein family. LolC/E subfamily.</text>
</comment>
<evidence type="ECO:0000256" key="5">
    <source>
        <dbReference type="ARBA" id="ARBA00022989"/>
    </source>
</evidence>
<evidence type="ECO:0000256" key="3">
    <source>
        <dbReference type="ARBA" id="ARBA00022475"/>
    </source>
</evidence>
<dbReference type="InterPro" id="IPR003838">
    <property type="entry name" value="ABC3_permease_C"/>
</dbReference>
<evidence type="ECO:0000256" key="4">
    <source>
        <dbReference type="ARBA" id="ARBA00022692"/>
    </source>
</evidence>
<dbReference type="RefSeq" id="WP_147741866.1">
    <property type="nucleotide sequence ID" value="NZ_VRUR01000001.1"/>
</dbReference>
<keyword evidence="10" id="KW-1185">Reference proteome</keyword>
<evidence type="ECO:0000259" key="8">
    <source>
        <dbReference type="Pfam" id="PF02687"/>
    </source>
</evidence>
<dbReference type="EMBL" id="VRUR01000001">
    <property type="protein sequence ID" value="TXN37696.1"/>
    <property type="molecule type" value="Genomic_DNA"/>
</dbReference>
<sequence length="403" mass="44613">MNFPFYIAKRYLRSKSSQNAVNIINFITFLVIVIGSAALFIVLSAFAGLKTFSLSFTNTFDPDLKASPITGKHFSISPEEEKELRNIAGLANYSKELEERAYLTFREKSCIAYIKGIDGNYRSVTGVDSTLYFGNWGVTEYNGVMGIGIYNLLGVPIDNYRTPMTVLVPKPGKGSFTQQGLSTAKPYNELPIVVSGVYAVEENLDKKYLFAQLPLVQALLEKDSTTVSGINFKLSTEASLEDARETIKNVLGDKVLVLTRQEQNSTLYRMLNTENLATYLIFTLVLIIALFNVVGAIIMMILDKQQNSKTLFSLGATIKELRIIYFTQGLLVTSLGGFIGVLIGSLLVISQLQFSWIKITPSLAYPVEYNLMNVVVVLTTIVILGFISSKIASSRISRKLIEA</sequence>
<proteinExistence type="inferred from homology"/>
<reference evidence="9 10" key="1">
    <citation type="submission" date="2019-08" db="EMBL/GenBank/DDBJ databases">
        <title>Professor.</title>
        <authorList>
            <person name="Park J.S."/>
        </authorList>
    </citation>
    <scope>NUCLEOTIDE SEQUENCE [LARGE SCALE GENOMIC DNA]</scope>
    <source>
        <strain evidence="9 10">176CP5-101</strain>
    </source>
</reference>
<gene>
    <name evidence="9" type="ORF">FVB32_05250</name>
</gene>
<dbReference type="Proteomes" id="UP000321456">
    <property type="component" value="Unassembled WGS sequence"/>
</dbReference>
<organism evidence="9 10">
    <name type="scientific">Flagellimonas hymeniacidonis</name>
    <dbReference type="NCBI Taxonomy" id="2603628"/>
    <lineage>
        <taxon>Bacteria</taxon>
        <taxon>Pseudomonadati</taxon>
        <taxon>Bacteroidota</taxon>
        <taxon>Flavobacteriia</taxon>
        <taxon>Flavobacteriales</taxon>
        <taxon>Flavobacteriaceae</taxon>
        <taxon>Flagellimonas</taxon>
    </lineage>
</organism>
<dbReference type="Pfam" id="PF02687">
    <property type="entry name" value="FtsX"/>
    <property type="match status" value="1"/>
</dbReference>
<keyword evidence="3" id="KW-1003">Cell membrane</keyword>
<accession>A0A5C8V8J7</accession>
<feature type="domain" description="ABC3 transporter permease C-terminal" evidence="8">
    <location>
        <begin position="280"/>
        <end position="399"/>
    </location>
</feature>
<evidence type="ECO:0000256" key="2">
    <source>
        <dbReference type="ARBA" id="ARBA00005236"/>
    </source>
</evidence>
<keyword evidence="5 7" id="KW-1133">Transmembrane helix</keyword>
<dbReference type="InterPro" id="IPR051447">
    <property type="entry name" value="Lipoprotein-release_system"/>
</dbReference>
<evidence type="ECO:0000313" key="10">
    <source>
        <dbReference type="Proteomes" id="UP000321456"/>
    </source>
</evidence>
<keyword evidence="6 7" id="KW-0472">Membrane</keyword>
<dbReference type="GO" id="GO:0098797">
    <property type="term" value="C:plasma membrane protein complex"/>
    <property type="evidence" value="ECO:0007669"/>
    <property type="project" value="TreeGrafter"/>
</dbReference>
<evidence type="ECO:0000313" key="9">
    <source>
        <dbReference type="EMBL" id="TXN37696.1"/>
    </source>
</evidence>
<dbReference type="PANTHER" id="PTHR30489">
    <property type="entry name" value="LIPOPROTEIN-RELEASING SYSTEM TRANSMEMBRANE PROTEIN LOLE"/>
    <property type="match status" value="1"/>
</dbReference>
<dbReference type="AlphaFoldDB" id="A0A5C8V8J7"/>
<comment type="caution">
    <text evidence="9">The sequence shown here is derived from an EMBL/GenBank/DDBJ whole genome shotgun (WGS) entry which is preliminary data.</text>
</comment>
<comment type="subcellular location">
    <subcellularLocation>
        <location evidence="1">Cell membrane</location>
        <topology evidence="1">Multi-pass membrane protein</topology>
    </subcellularLocation>
</comment>
<dbReference type="PANTHER" id="PTHR30489:SF0">
    <property type="entry name" value="LIPOPROTEIN-RELEASING SYSTEM TRANSMEMBRANE PROTEIN LOLE"/>
    <property type="match status" value="1"/>
</dbReference>
<dbReference type="GO" id="GO:0044874">
    <property type="term" value="P:lipoprotein localization to outer membrane"/>
    <property type="evidence" value="ECO:0007669"/>
    <property type="project" value="TreeGrafter"/>
</dbReference>
<evidence type="ECO:0000256" key="7">
    <source>
        <dbReference type="SAM" id="Phobius"/>
    </source>
</evidence>
<keyword evidence="4 7" id="KW-0812">Transmembrane</keyword>
<name>A0A5C8V8J7_9FLAO</name>
<feature type="transmembrane region" description="Helical" evidence="7">
    <location>
        <begin position="276"/>
        <end position="302"/>
    </location>
</feature>
<feature type="transmembrane region" description="Helical" evidence="7">
    <location>
        <begin position="369"/>
        <end position="389"/>
    </location>
</feature>
<evidence type="ECO:0000256" key="1">
    <source>
        <dbReference type="ARBA" id="ARBA00004651"/>
    </source>
</evidence>